<dbReference type="CDD" id="cd00165">
    <property type="entry name" value="S4"/>
    <property type="match status" value="1"/>
</dbReference>
<evidence type="ECO:0000259" key="6">
    <source>
        <dbReference type="SMART" id="SM00363"/>
    </source>
</evidence>
<dbReference type="FunFam" id="3.10.290.10:FF:000001">
    <property type="entry name" value="30S ribosomal protein S4"/>
    <property type="match status" value="1"/>
</dbReference>
<dbReference type="GO" id="GO:0015935">
    <property type="term" value="C:small ribosomal subunit"/>
    <property type="evidence" value="ECO:0007669"/>
    <property type="project" value="InterPro"/>
</dbReference>
<keyword evidence="4 8" id="KW-0689">Ribosomal protein</keyword>
<keyword evidence="2" id="KW-0699">rRNA-binding</keyword>
<evidence type="ECO:0000259" key="7">
    <source>
        <dbReference type="SMART" id="SM01390"/>
    </source>
</evidence>
<dbReference type="EMBL" id="VSSQ01017130">
    <property type="protein sequence ID" value="MPM59117.1"/>
    <property type="molecule type" value="Genomic_DNA"/>
</dbReference>
<evidence type="ECO:0000256" key="2">
    <source>
        <dbReference type="ARBA" id="ARBA00022730"/>
    </source>
</evidence>
<dbReference type="PROSITE" id="PS50889">
    <property type="entry name" value="S4"/>
    <property type="match status" value="1"/>
</dbReference>
<comment type="caution">
    <text evidence="8">The sequence shown here is derived from an EMBL/GenBank/DDBJ whole genome shotgun (WGS) entry which is preliminary data.</text>
</comment>
<dbReference type="GO" id="GO:0003735">
    <property type="term" value="F:structural constituent of ribosome"/>
    <property type="evidence" value="ECO:0007669"/>
    <property type="project" value="InterPro"/>
</dbReference>
<dbReference type="PROSITE" id="PS00632">
    <property type="entry name" value="RIBOSOMAL_S4"/>
    <property type="match status" value="1"/>
</dbReference>
<dbReference type="PANTHER" id="PTHR11831">
    <property type="entry name" value="30S 40S RIBOSOMAL PROTEIN"/>
    <property type="match status" value="1"/>
</dbReference>
<evidence type="ECO:0000256" key="1">
    <source>
        <dbReference type="ARBA" id="ARBA00007465"/>
    </source>
</evidence>
<dbReference type="InterPro" id="IPR002942">
    <property type="entry name" value="S4_RNA-bd"/>
</dbReference>
<dbReference type="InterPro" id="IPR036986">
    <property type="entry name" value="S4_RNA-bd_sf"/>
</dbReference>
<comment type="similarity">
    <text evidence="1">Belongs to the universal ribosomal protein uS4 family.</text>
</comment>
<dbReference type="GO" id="GO:0042274">
    <property type="term" value="P:ribosomal small subunit biogenesis"/>
    <property type="evidence" value="ECO:0007669"/>
    <property type="project" value="TreeGrafter"/>
</dbReference>
<dbReference type="SMART" id="SM01390">
    <property type="entry name" value="Ribosomal_S4"/>
    <property type="match status" value="1"/>
</dbReference>
<dbReference type="SUPFAM" id="SSF55174">
    <property type="entry name" value="Alpha-L RNA-binding motif"/>
    <property type="match status" value="1"/>
</dbReference>
<sequence>MAKNMQPVAKRCKALGLSPTVMGYSKKQTNRNPGGQMRKKKSEYAMQLSEKQKVKFVYGILEKQFHSYYEKASTMPGKTGENLLVLIERRLDNVVYRLGFAMTRREARQLVNHGHFTVNGKKVNIPSYLVKTGDVIEVGETSRGSVKFKRLTGEDAILVNVPQWLDKEKNTLKGIVTRLPARDDVDMPVEEHLIVELYSK</sequence>
<dbReference type="Pfam" id="PF01479">
    <property type="entry name" value="S4"/>
    <property type="match status" value="1"/>
</dbReference>
<dbReference type="Pfam" id="PF00163">
    <property type="entry name" value="Ribosomal_S4"/>
    <property type="match status" value="1"/>
</dbReference>
<proteinExistence type="inferred from homology"/>
<gene>
    <name evidence="8" type="primary">rpsD_34</name>
    <name evidence="8" type="ORF">SDC9_105955</name>
</gene>
<evidence type="ECO:0000256" key="4">
    <source>
        <dbReference type="ARBA" id="ARBA00022980"/>
    </source>
</evidence>
<dbReference type="HAMAP" id="MF_01306_B">
    <property type="entry name" value="Ribosomal_uS4_B"/>
    <property type="match status" value="1"/>
</dbReference>
<dbReference type="Gene3D" id="1.10.1050.10">
    <property type="entry name" value="Ribosomal Protein S4 Delta 41, Chain A, domain 1"/>
    <property type="match status" value="1"/>
</dbReference>
<evidence type="ECO:0000313" key="8">
    <source>
        <dbReference type="EMBL" id="MPM59117.1"/>
    </source>
</evidence>
<protein>
    <submittedName>
        <fullName evidence="8">30S ribosomal protein S4</fullName>
    </submittedName>
</protein>
<dbReference type="InterPro" id="IPR018079">
    <property type="entry name" value="Ribosomal_uS4_CS"/>
</dbReference>
<dbReference type="InterPro" id="IPR001912">
    <property type="entry name" value="Ribosomal_uS4_N"/>
</dbReference>
<feature type="domain" description="RNA-binding S4" evidence="6">
    <location>
        <begin position="89"/>
        <end position="154"/>
    </location>
</feature>
<accession>A0A645B116</accession>
<keyword evidence="3" id="KW-0694">RNA-binding</keyword>
<dbReference type="GO" id="GO:0006412">
    <property type="term" value="P:translation"/>
    <property type="evidence" value="ECO:0007669"/>
    <property type="project" value="InterPro"/>
</dbReference>
<dbReference type="PANTHER" id="PTHR11831:SF4">
    <property type="entry name" value="SMALL RIBOSOMAL SUBUNIT PROTEIN US4M"/>
    <property type="match status" value="1"/>
</dbReference>
<dbReference type="InterPro" id="IPR005709">
    <property type="entry name" value="Ribosomal_uS4_bac-type"/>
</dbReference>
<dbReference type="AlphaFoldDB" id="A0A645B116"/>
<name>A0A645B116_9ZZZZ</name>
<reference evidence="8" key="1">
    <citation type="submission" date="2019-08" db="EMBL/GenBank/DDBJ databases">
        <authorList>
            <person name="Kucharzyk K."/>
            <person name="Murdoch R.W."/>
            <person name="Higgins S."/>
            <person name="Loffler F."/>
        </authorList>
    </citation>
    <scope>NUCLEOTIDE SEQUENCE</scope>
</reference>
<feature type="domain" description="Small ribosomal subunit protein uS4 N-terminal" evidence="7">
    <location>
        <begin position="3"/>
        <end position="88"/>
    </location>
</feature>
<dbReference type="Gene3D" id="3.10.290.10">
    <property type="entry name" value="RNA-binding S4 domain"/>
    <property type="match status" value="1"/>
</dbReference>
<dbReference type="NCBIfam" id="NF003717">
    <property type="entry name" value="PRK05327.1"/>
    <property type="match status" value="1"/>
</dbReference>
<evidence type="ECO:0000256" key="5">
    <source>
        <dbReference type="ARBA" id="ARBA00023274"/>
    </source>
</evidence>
<dbReference type="InterPro" id="IPR022801">
    <property type="entry name" value="Ribosomal_uS4"/>
</dbReference>
<keyword evidence="5" id="KW-0687">Ribonucleoprotein</keyword>
<organism evidence="8">
    <name type="scientific">bioreactor metagenome</name>
    <dbReference type="NCBI Taxonomy" id="1076179"/>
    <lineage>
        <taxon>unclassified sequences</taxon>
        <taxon>metagenomes</taxon>
        <taxon>ecological metagenomes</taxon>
    </lineage>
</organism>
<evidence type="ECO:0000256" key="3">
    <source>
        <dbReference type="ARBA" id="ARBA00022884"/>
    </source>
</evidence>
<dbReference type="NCBIfam" id="TIGR01017">
    <property type="entry name" value="rpsD_bact"/>
    <property type="match status" value="1"/>
</dbReference>
<dbReference type="GO" id="GO:0019843">
    <property type="term" value="F:rRNA binding"/>
    <property type="evidence" value="ECO:0007669"/>
    <property type="project" value="UniProtKB-KW"/>
</dbReference>
<dbReference type="SMART" id="SM00363">
    <property type="entry name" value="S4"/>
    <property type="match status" value="1"/>
</dbReference>